<evidence type="ECO:0000256" key="3">
    <source>
        <dbReference type="RuleBase" id="RU362119"/>
    </source>
</evidence>
<keyword evidence="2" id="KW-0732">Signal</keyword>
<dbReference type="SUPFAM" id="SSF56300">
    <property type="entry name" value="Metallo-dependent phosphatases"/>
    <property type="match status" value="1"/>
</dbReference>
<dbReference type="InterPro" id="IPR004843">
    <property type="entry name" value="Calcineurin-like_PHP"/>
</dbReference>
<evidence type="ECO:0000256" key="2">
    <source>
        <dbReference type="ARBA" id="ARBA00022729"/>
    </source>
</evidence>
<organism evidence="6 7">
    <name type="scientific">Psychromonas marina</name>
    <dbReference type="NCBI Taxonomy" id="88364"/>
    <lineage>
        <taxon>Bacteria</taxon>
        <taxon>Pseudomonadati</taxon>
        <taxon>Pseudomonadota</taxon>
        <taxon>Gammaproteobacteria</taxon>
        <taxon>Alteromonadales</taxon>
        <taxon>Psychromonadaceae</taxon>
        <taxon>Psychromonas</taxon>
    </lineage>
</organism>
<gene>
    <name evidence="6" type="ORF">GCM10007916_17950</name>
</gene>
<dbReference type="PROSITE" id="PS51257">
    <property type="entry name" value="PROKAR_LIPOPROTEIN"/>
    <property type="match status" value="1"/>
</dbReference>
<comment type="caution">
    <text evidence="6">The sequence shown here is derived from an EMBL/GenBank/DDBJ whole genome shotgun (WGS) entry which is preliminary data.</text>
</comment>
<feature type="domain" description="5'-Nucleotidase C-terminal" evidence="5">
    <location>
        <begin position="457"/>
        <end position="596"/>
    </location>
</feature>
<dbReference type="InterPro" id="IPR036907">
    <property type="entry name" value="5'-Nucleotdase_C_sf"/>
</dbReference>
<dbReference type="NCBIfam" id="NF006938">
    <property type="entry name" value="PRK09420.1"/>
    <property type="match status" value="1"/>
</dbReference>
<dbReference type="Gene3D" id="3.60.21.10">
    <property type="match status" value="1"/>
</dbReference>
<reference evidence="7" key="1">
    <citation type="journal article" date="2019" name="Int. J. Syst. Evol. Microbiol.">
        <title>The Global Catalogue of Microorganisms (GCM) 10K type strain sequencing project: providing services to taxonomists for standard genome sequencing and annotation.</title>
        <authorList>
            <consortium name="The Broad Institute Genomics Platform"/>
            <consortium name="The Broad Institute Genome Sequencing Center for Infectious Disease"/>
            <person name="Wu L."/>
            <person name="Ma J."/>
        </authorList>
    </citation>
    <scope>NUCLEOTIDE SEQUENCE [LARGE SCALE GENOMIC DNA]</scope>
    <source>
        <strain evidence="7">NBRC 103166</strain>
    </source>
</reference>
<dbReference type="PRINTS" id="PR01607">
    <property type="entry name" value="APYRASEFAMLY"/>
</dbReference>
<evidence type="ECO:0000313" key="7">
    <source>
        <dbReference type="Proteomes" id="UP001157353"/>
    </source>
</evidence>
<dbReference type="Proteomes" id="UP001157353">
    <property type="component" value="Unassembled WGS sequence"/>
</dbReference>
<name>A0ABQ6E0G0_9GAMM</name>
<accession>A0ABQ6E0G0</accession>
<dbReference type="SUPFAM" id="SSF55816">
    <property type="entry name" value="5'-nucleotidase (syn. UDP-sugar hydrolase), C-terminal domain"/>
    <property type="match status" value="1"/>
</dbReference>
<dbReference type="InterPro" id="IPR006146">
    <property type="entry name" value="5'-Nucleotdase_CS"/>
</dbReference>
<protein>
    <submittedName>
        <fullName evidence="6">2',3'-cyclic-nucleotide 2'-phosphodiesterase</fullName>
    </submittedName>
</protein>
<dbReference type="Pfam" id="PF00149">
    <property type="entry name" value="Metallophos"/>
    <property type="match status" value="1"/>
</dbReference>
<evidence type="ECO:0000259" key="4">
    <source>
        <dbReference type="Pfam" id="PF00149"/>
    </source>
</evidence>
<dbReference type="PANTHER" id="PTHR11575">
    <property type="entry name" value="5'-NUCLEOTIDASE-RELATED"/>
    <property type="match status" value="1"/>
</dbReference>
<keyword evidence="3" id="KW-0547">Nucleotide-binding</keyword>
<comment type="similarity">
    <text evidence="1 3">Belongs to the 5'-nucleotidase family.</text>
</comment>
<proteinExistence type="inferred from homology"/>
<sequence length="713" mass="78706">MQIKNLIKVASTVIIASTIIGCADKKDSAKNVSINMDLRLMETTDIHTNIMPYNYFVSADGNAENMPNWGLARTAIVIESTRAEVDNHMLFDNGDLIQGSPMGDYMAQLGSEHLKTNAHPVYKAMNALGYDAANLGNHEFNYGLEYLEETVKGSNFPYVSANVWQYNSDLKKSPTTGNECEAHLDQAFYEKAVNLYKPYEIISKTFTAEDGESYAVNVGVIGFTPPAIMGWDASHLKCNVLVSDITKTAEYFVPKMKADGADIIVAIPHSGLNDATDEFAENATWRLAYVDGIDALMFGHDHREFPNDNGEYAHIDGVDPKAGKINGIPAIMPGFWGAKLGVIDLKLTSTDKGKTWSVASSTTELRALVEGKSSERIEQLVEAEHHGTVDYMAEVMAQIDVNINSFFPQLVPDLSMQIVNEAQYHQLIKWKDAGEFENLEDAIFLSVSAPFKGGRNGASDYTNIQQGELTNASIADLYVFDNNTPAVVKLNGAALRNWIDWTTSNSYNQLPLKEGQTFLIESFPGYNFDVFYGGFDADKNSRLHYTLDVTKTPAYIIDGENYSETGSTQIASLTFDGTEIKDEQIVYVVANNYRASIKSMPGIKDAEVVKEESAFNNRELVQYYLSELLEKQQGNTKLTFTNAKNFTLVAEGIKSVEFASFNSASNDEGIRCANEITGLSTDGKIGDKSGTPGFLIYNFNFDYSGNFDCSVKK</sequence>
<evidence type="ECO:0000256" key="1">
    <source>
        <dbReference type="ARBA" id="ARBA00006654"/>
    </source>
</evidence>
<keyword evidence="7" id="KW-1185">Reference proteome</keyword>
<dbReference type="Pfam" id="PF02872">
    <property type="entry name" value="5_nucleotid_C"/>
    <property type="match status" value="1"/>
</dbReference>
<keyword evidence="3" id="KW-0378">Hydrolase</keyword>
<dbReference type="EMBL" id="BSPQ01000005">
    <property type="protein sequence ID" value="GLS90728.1"/>
    <property type="molecule type" value="Genomic_DNA"/>
</dbReference>
<dbReference type="RefSeq" id="WP_284203849.1">
    <property type="nucleotide sequence ID" value="NZ_BSPQ01000005.1"/>
</dbReference>
<dbReference type="InterPro" id="IPR029052">
    <property type="entry name" value="Metallo-depent_PP-like"/>
</dbReference>
<evidence type="ECO:0000313" key="6">
    <source>
        <dbReference type="EMBL" id="GLS90728.1"/>
    </source>
</evidence>
<evidence type="ECO:0000259" key="5">
    <source>
        <dbReference type="Pfam" id="PF02872"/>
    </source>
</evidence>
<dbReference type="InterPro" id="IPR006179">
    <property type="entry name" value="5_nucleotidase/apyrase"/>
</dbReference>
<dbReference type="Gene3D" id="3.90.780.10">
    <property type="entry name" value="5'-Nucleotidase, C-terminal domain"/>
    <property type="match status" value="1"/>
</dbReference>
<feature type="domain" description="Calcineurin-like phosphoesterase" evidence="4">
    <location>
        <begin position="39"/>
        <end position="303"/>
    </location>
</feature>
<dbReference type="PANTHER" id="PTHR11575:SF6">
    <property type="entry name" value="2',3'-CYCLIC-NUCLEOTIDE 2'-PHOSPHODIESTERASE_3'-NUCLEOTIDASE"/>
    <property type="match status" value="1"/>
</dbReference>
<dbReference type="PROSITE" id="PS00786">
    <property type="entry name" value="5_NUCLEOTIDASE_2"/>
    <property type="match status" value="1"/>
</dbReference>
<dbReference type="InterPro" id="IPR008334">
    <property type="entry name" value="5'-Nucleotdase_C"/>
</dbReference>